<keyword evidence="3" id="KW-1185">Reference proteome</keyword>
<accession>A0A8T0IUH6</accession>
<gene>
    <name evidence="2" type="ORF">KC19_2G114500</name>
</gene>
<keyword evidence="1" id="KW-0732">Signal</keyword>
<protein>
    <recommendedName>
        <fullName evidence="4">Secreted protein</fullName>
    </recommendedName>
</protein>
<feature type="chain" id="PRO_5035949230" description="Secreted protein" evidence="1">
    <location>
        <begin position="25"/>
        <end position="92"/>
    </location>
</feature>
<evidence type="ECO:0000313" key="2">
    <source>
        <dbReference type="EMBL" id="KAG0586755.1"/>
    </source>
</evidence>
<proteinExistence type="predicted"/>
<feature type="signal peptide" evidence="1">
    <location>
        <begin position="1"/>
        <end position="24"/>
    </location>
</feature>
<evidence type="ECO:0000313" key="3">
    <source>
        <dbReference type="Proteomes" id="UP000822688"/>
    </source>
</evidence>
<organism evidence="2 3">
    <name type="scientific">Ceratodon purpureus</name>
    <name type="common">Fire moss</name>
    <name type="synonym">Dicranum purpureum</name>
    <dbReference type="NCBI Taxonomy" id="3225"/>
    <lineage>
        <taxon>Eukaryota</taxon>
        <taxon>Viridiplantae</taxon>
        <taxon>Streptophyta</taxon>
        <taxon>Embryophyta</taxon>
        <taxon>Bryophyta</taxon>
        <taxon>Bryophytina</taxon>
        <taxon>Bryopsida</taxon>
        <taxon>Dicranidae</taxon>
        <taxon>Pseudoditrichales</taxon>
        <taxon>Ditrichaceae</taxon>
        <taxon>Ceratodon</taxon>
    </lineage>
</organism>
<sequence>MMHGLHFFIRVLVFTRIPLTYNCAKNLQHASMHNTVSCRARVETTNLSKNSMETIRLQRIPQQLQKLSLLHHLLRSYRRKKISSSVWKPYRN</sequence>
<name>A0A8T0IUH6_CERPU</name>
<dbReference type="AlphaFoldDB" id="A0A8T0IUH6"/>
<dbReference type="Proteomes" id="UP000822688">
    <property type="component" value="Chromosome 2"/>
</dbReference>
<evidence type="ECO:0000256" key="1">
    <source>
        <dbReference type="SAM" id="SignalP"/>
    </source>
</evidence>
<dbReference type="EMBL" id="CM026422">
    <property type="protein sequence ID" value="KAG0586755.1"/>
    <property type="molecule type" value="Genomic_DNA"/>
</dbReference>
<comment type="caution">
    <text evidence="2">The sequence shown here is derived from an EMBL/GenBank/DDBJ whole genome shotgun (WGS) entry which is preliminary data.</text>
</comment>
<reference evidence="2" key="1">
    <citation type="submission" date="2020-06" db="EMBL/GenBank/DDBJ databases">
        <title>WGS assembly of Ceratodon purpureus strain R40.</title>
        <authorList>
            <person name="Carey S.B."/>
            <person name="Jenkins J."/>
            <person name="Shu S."/>
            <person name="Lovell J.T."/>
            <person name="Sreedasyam A."/>
            <person name="Maumus F."/>
            <person name="Tiley G.P."/>
            <person name="Fernandez-Pozo N."/>
            <person name="Barry K."/>
            <person name="Chen C."/>
            <person name="Wang M."/>
            <person name="Lipzen A."/>
            <person name="Daum C."/>
            <person name="Saski C.A."/>
            <person name="Payton A.C."/>
            <person name="Mcbreen J.C."/>
            <person name="Conrad R.E."/>
            <person name="Kollar L.M."/>
            <person name="Olsson S."/>
            <person name="Huttunen S."/>
            <person name="Landis J.B."/>
            <person name="Wickett N.J."/>
            <person name="Johnson M.G."/>
            <person name="Rensing S.A."/>
            <person name="Grimwood J."/>
            <person name="Schmutz J."/>
            <person name="Mcdaniel S.F."/>
        </authorList>
    </citation>
    <scope>NUCLEOTIDE SEQUENCE</scope>
    <source>
        <strain evidence="2">R40</strain>
    </source>
</reference>
<evidence type="ECO:0008006" key="4">
    <source>
        <dbReference type="Google" id="ProtNLM"/>
    </source>
</evidence>